<keyword evidence="2" id="KW-1185">Reference proteome</keyword>
<organism evidence="1 2">
    <name type="scientific">Azotobacter bryophylli</name>
    <dbReference type="NCBI Taxonomy" id="1986537"/>
    <lineage>
        <taxon>Bacteria</taxon>
        <taxon>Pseudomonadati</taxon>
        <taxon>Pseudomonadota</taxon>
        <taxon>Gammaproteobacteria</taxon>
        <taxon>Pseudomonadales</taxon>
        <taxon>Pseudomonadaceae</taxon>
        <taxon>Azotobacter</taxon>
    </lineage>
</organism>
<name>A0ABV7AYI0_9GAMM</name>
<dbReference type="EMBL" id="JBHRSJ010000035">
    <property type="protein sequence ID" value="MFC2974629.1"/>
    <property type="molecule type" value="Genomic_DNA"/>
</dbReference>
<comment type="caution">
    <text evidence="1">The sequence shown here is derived from an EMBL/GenBank/DDBJ whole genome shotgun (WGS) entry which is preliminary data.</text>
</comment>
<proteinExistence type="predicted"/>
<sequence length="73" mass="8264">MSSRQHWFCHWLLGIAAVASFSIAQVAFYQRDEAKRLAKPVIEMSGNTWVVTCPKQKTPIATGQPLPHPRFIL</sequence>
<dbReference type="RefSeq" id="WP_377816886.1">
    <property type="nucleotide sequence ID" value="NZ_JBHRSJ010000035.1"/>
</dbReference>
<protein>
    <submittedName>
        <fullName evidence="1">Uncharacterized protein</fullName>
    </submittedName>
</protein>
<gene>
    <name evidence="1" type="ORF">ACFOJE_20770</name>
</gene>
<dbReference type="Proteomes" id="UP001595457">
    <property type="component" value="Unassembled WGS sequence"/>
</dbReference>
<evidence type="ECO:0000313" key="1">
    <source>
        <dbReference type="EMBL" id="MFC2974629.1"/>
    </source>
</evidence>
<evidence type="ECO:0000313" key="2">
    <source>
        <dbReference type="Proteomes" id="UP001595457"/>
    </source>
</evidence>
<accession>A0ABV7AYI0</accession>
<reference evidence="2" key="1">
    <citation type="journal article" date="2019" name="Int. J. Syst. Evol. Microbiol.">
        <title>The Global Catalogue of Microorganisms (GCM) 10K type strain sequencing project: providing services to taxonomists for standard genome sequencing and annotation.</title>
        <authorList>
            <consortium name="The Broad Institute Genomics Platform"/>
            <consortium name="The Broad Institute Genome Sequencing Center for Infectious Disease"/>
            <person name="Wu L."/>
            <person name="Ma J."/>
        </authorList>
    </citation>
    <scope>NUCLEOTIDE SEQUENCE [LARGE SCALE GENOMIC DNA]</scope>
    <source>
        <strain evidence="2">KCTC 62195</strain>
    </source>
</reference>